<reference evidence="5" key="1">
    <citation type="submission" date="2020-04" db="EMBL/GenBank/DDBJ databases">
        <title>Hybrid Assembly of Korean Phytophthora infestans isolates.</title>
        <authorList>
            <person name="Prokchorchik M."/>
            <person name="Lee Y."/>
            <person name="Seo J."/>
            <person name="Cho J.-H."/>
            <person name="Park Y.-E."/>
            <person name="Jang D.-C."/>
            <person name="Im J.-S."/>
            <person name="Choi J.-G."/>
            <person name="Park H.-J."/>
            <person name="Lee G.-B."/>
            <person name="Lee Y.-G."/>
            <person name="Hong S.-Y."/>
            <person name="Cho K."/>
            <person name="Sohn K.H."/>
        </authorList>
    </citation>
    <scope>NUCLEOTIDE SEQUENCE</scope>
    <source>
        <strain evidence="5">KR_1_A1</strain>
    </source>
</reference>
<evidence type="ECO:0000256" key="1">
    <source>
        <dbReference type="ARBA" id="ARBA00004496"/>
    </source>
</evidence>
<keyword evidence="3" id="KW-0521">NADP</keyword>
<keyword evidence="4" id="KW-0560">Oxidoreductase</keyword>
<dbReference type="EMBL" id="WSZM01000149">
    <property type="protein sequence ID" value="KAF4040252.1"/>
    <property type="molecule type" value="Genomic_DNA"/>
</dbReference>
<evidence type="ECO:0000256" key="4">
    <source>
        <dbReference type="ARBA" id="ARBA00023002"/>
    </source>
</evidence>
<dbReference type="InterPro" id="IPR036291">
    <property type="entry name" value="NAD(P)-bd_dom_sf"/>
</dbReference>
<name>A0A833WFQ1_PHYIN</name>
<dbReference type="GO" id="GO:0004757">
    <property type="term" value="F:sepiapterin reductase (NADP+) activity"/>
    <property type="evidence" value="ECO:0007669"/>
    <property type="project" value="TreeGrafter"/>
</dbReference>
<comment type="caution">
    <text evidence="5">The sequence shown here is derived from an EMBL/GenBank/DDBJ whole genome shotgun (WGS) entry which is preliminary data.</text>
</comment>
<keyword evidence="2" id="KW-0963">Cytoplasm</keyword>
<dbReference type="Gene3D" id="3.40.50.720">
    <property type="entry name" value="NAD(P)-binding Rossmann-like Domain"/>
    <property type="match status" value="1"/>
</dbReference>
<protein>
    <submittedName>
        <fullName evidence="5">Short chain dehydrogenase</fullName>
    </submittedName>
</protein>
<evidence type="ECO:0000256" key="2">
    <source>
        <dbReference type="ARBA" id="ARBA00022490"/>
    </source>
</evidence>
<accession>A0A833WFQ1</accession>
<dbReference type="Pfam" id="PF00106">
    <property type="entry name" value="adh_short"/>
    <property type="match status" value="1"/>
</dbReference>
<gene>
    <name evidence="5" type="ORF">GN244_ATG07439</name>
</gene>
<dbReference type="SUPFAM" id="SSF51735">
    <property type="entry name" value="NAD(P)-binding Rossmann-fold domains"/>
    <property type="match status" value="1"/>
</dbReference>
<evidence type="ECO:0000313" key="5">
    <source>
        <dbReference type="EMBL" id="KAF4040252.1"/>
    </source>
</evidence>
<dbReference type="InterPro" id="IPR051721">
    <property type="entry name" value="Biopterin_syn/organic_redct"/>
</dbReference>
<dbReference type="PANTHER" id="PTHR44085">
    <property type="entry name" value="SEPIAPTERIN REDUCTASE"/>
    <property type="match status" value="1"/>
</dbReference>
<organism evidence="5 6">
    <name type="scientific">Phytophthora infestans</name>
    <name type="common">Potato late blight agent</name>
    <name type="synonym">Botrytis infestans</name>
    <dbReference type="NCBI Taxonomy" id="4787"/>
    <lineage>
        <taxon>Eukaryota</taxon>
        <taxon>Sar</taxon>
        <taxon>Stramenopiles</taxon>
        <taxon>Oomycota</taxon>
        <taxon>Peronosporomycetes</taxon>
        <taxon>Peronosporales</taxon>
        <taxon>Peronosporaceae</taxon>
        <taxon>Phytophthora</taxon>
    </lineage>
</organism>
<comment type="subcellular location">
    <subcellularLocation>
        <location evidence="1">Cytoplasm</location>
    </subcellularLocation>
</comment>
<keyword evidence="6" id="KW-1185">Reference proteome</keyword>
<proteinExistence type="predicted"/>
<dbReference type="AlphaFoldDB" id="A0A833WFQ1"/>
<evidence type="ECO:0000256" key="3">
    <source>
        <dbReference type="ARBA" id="ARBA00022857"/>
    </source>
</evidence>
<dbReference type="PANTHER" id="PTHR44085:SF2">
    <property type="entry name" value="SEPIAPTERIN REDUCTASE"/>
    <property type="match status" value="1"/>
</dbReference>
<evidence type="ECO:0000313" key="6">
    <source>
        <dbReference type="Proteomes" id="UP000602510"/>
    </source>
</evidence>
<dbReference type="GO" id="GO:0005737">
    <property type="term" value="C:cytoplasm"/>
    <property type="evidence" value="ECO:0007669"/>
    <property type="project" value="UniProtKB-SubCell"/>
</dbReference>
<dbReference type="Proteomes" id="UP000602510">
    <property type="component" value="Unassembled WGS sequence"/>
</dbReference>
<dbReference type="InterPro" id="IPR002347">
    <property type="entry name" value="SDR_fam"/>
</dbReference>
<sequence length="237" mass="26929">MDFLWARDEDGLKETAQLVQDARNSLQQAENLQIFIQSVDLSESVGYTKKVDNVLAQWSAQYDTIFLVHNAGALGSLGFAQECPLPSEMARHFELNVTSVMWLNKRFLDSEVDYLQRVVESAIAPYSTLSQYCTAKAAREMHFRVLATEQAACNKVRVFSYAPGAMDTEMQQSMRESPLWAPELTHWFVKMKEEGALIPIQQSSQRAVVVAVNGDFESGKYVSFERARYNNLRRVII</sequence>
<dbReference type="GO" id="GO:0006729">
    <property type="term" value="P:tetrahydrobiopterin biosynthetic process"/>
    <property type="evidence" value="ECO:0007669"/>
    <property type="project" value="TreeGrafter"/>
</dbReference>